<dbReference type="EMBL" id="DSKY01000010">
    <property type="protein sequence ID" value="HDY58650.1"/>
    <property type="molecule type" value="Genomic_DNA"/>
</dbReference>
<evidence type="ECO:0000256" key="7">
    <source>
        <dbReference type="ARBA" id="ARBA00023014"/>
    </source>
</evidence>
<keyword evidence="3" id="KW-0949">S-adenosyl-L-methionine</keyword>
<dbReference type="InterPro" id="IPR006638">
    <property type="entry name" value="Elp3/MiaA/NifB-like_rSAM"/>
</dbReference>
<dbReference type="InterPro" id="IPR050377">
    <property type="entry name" value="Radical_SAM_PqqE_MftC-like"/>
</dbReference>
<evidence type="ECO:0000256" key="3">
    <source>
        <dbReference type="ARBA" id="ARBA00022691"/>
    </source>
</evidence>
<keyword evidence="4" id="KW-0479">Metal-binding</keyword>
<reference evidence="9" key="1">
    <citation type="journal article" date="2020" name="mSystems">
        <title>Genome- and Community-Level Interaction Insights into Carbon Utilization and Element Cycling Functions of Hydrothermarchaeota in Hydrothermal Sediment.</title>
        <authorList>
            <person name="Zhou Z."/>
            <person name="Liu Y."/>
            <person name="Xu W."/>
            <person name="Pan J."/>
            <person name="Luo Z.H."/>
            <person name="Li M."/>
        </authorList>
    </citation>
    <scope>NUCLEOTIDE SEQUENCE [LARGE SCALE GENOMIC DNA]</scope>
    <source>
        <strain evidence="9">SpSt-258</strain>
    </source>
</reference>
<evidence type="ECO:0000256" key="2">
    <source>
        <dbReference type="ARBA" id="ARBA00022485"/>
    </source>
</evidence>
<evidence type="ECO:0000256" key="6">
    <source>
        <dbReference type="ARBA" id="ARBA00023004"/>
    </source>
</evidence>
<proteinExistence type="predicted"/>
<dbReference type="SFLD" id="SFLDG01067">
    <property type="entry name" value="SPASM/twitch_domain_containing"/>
    <property type="match status" value="1"/>
</dbReference>
<dbReference type="PANTHER" id="PTHR11228:SF7">
    <property type="entry name" value="PQQA PEPTIDE CYCLASE"/>
    <property type="match status" value="1"/>
</dbReference>
<keyword evidence="2" id="KW-0004">4Fe-4S</keyword>
<dbReference type="AlphaFoldDB" id="A0A7V1EHK2"/>
<gene>
    <name evidence="9" type="ORF">ENP86_03750</name>
</gene>
<dbReference type="Gene3D" id="3.20.20.70">
    <property type="entry name" value="Aldolase class I"/>
    <property type="match status" value="1"/>
</dbReference>
<keyword evidence="7" id="KW-0411">Iron-sulfur</keyword>
<comment type="cofactor">
    <cofactor evidence="1">
        <name>[4Fe-4S] cluster</name>
        <dbReference type="ChEBI" id="CHEBI:49883"/>
    </cofactor>
</comment>
<dbReference type="SMART" id="SM00729">
    <property type="entry name" value="Elp3"/>
    <property type="match status" value="1"/>
</dbReference>
<organism evidence="9">
    <name type="scientific">candidate division WOR-3 bacterium</name>
    <dbReference type="NCBI Taxonomy" id="2052148"/>
    <lineage>
        <taxon>Bacteria</taxon>
        <taxon>Bacteria division WOR-3</taxon>
    </lineage>
</organism>
<dbReference type="Pfam" id="PF04055">
    <property type="entry name" value="Radical_SAM"/>
    <property type="match status" value="1"/>
</dbReference>
<dbReference type="PROSITE" id="PS51918">
    <property type="entry name" value="RADICAL_SAM"/>
    <property type="match status" value="1"/>
</dbReference>
<dbReference type="PROSITE" id="PS01305">
    <property type="entry name" value="MOAA_NIFB_PQQE"/>
    <property type="match status" value="1"/>
</dbReference>
<feature type="domain" description="Radical SAM core" evidence="8">
    <location>
        <begin position="9"/>
        <end position="230"/>
    </location>
</feature>
<dbReference type="InterPro" id="IPR058240">
    <property type="entry name" value="rSAM_sf"/>
</dbReference>
<protein>
    <submittedName>
        <fullName evidence="9">Radical SAM protein</fullName>
    </submittedName>
</protein>
<dbReference type="InterPro" id="IPR000385">
    <property type="entry name" value="MoaA_NifB_PqqE_Fe-S-bd_CS"/>
</dbReference>
<dbReference type="GO" id="GO:0046872">
    <property type="term" value="F:metal ion binding"/>
    <property type="evidence" value="ECO:0007669"/>
    <property type="project" value="UniProtKB-KW"/>
</dbReference>
<dbReference type="InterPro" id="IPR007197">
    <property type="entry name" value="rSAM"/>
</dbReference>
<dbReference type="SUPFAM" id="SSF102114">
    <property type="entry name" value="Radical SAM enzymes"/>
    <property type="match status" value="1"/>
</dbReference>
<evidence type="ECO:0000256" key="4">
    <source>
        <dbReference type="ARBA" id="ARBA00022723"/>
    </source>
</evidence>
<dbReference type="GO" id="GO:0032324">
    <property type="term" value="P:molybdopterin cofactor biosynthetic process"/>
    <property type="evidence" value="ECO:0007669"/>
    <property type="project" value="UniProtKB-ARBA"/>
</dbReference>
<keyword evidence="5" id="KW-0560">Oxidoreductase</keyword>
<dbReference type="SFLD" id="SFLDS00029">
    <property type="entry name" value="Radical_SAM"/>
    <property type="match status" value="1"/>
</dbReference>
<dbReference type="PANTHER" id="PTHR11228">
    <property type="entry name" value="RADICAL SAM DOMAIN PROTEIN"/>
    <property type="match status" value="1"/>
</dbReference>
<evidence type="ECO:0000313" key="9">
    <source>
        <dbReference type="EMBL" id="HDY58650.1"/>
    </source>
</evidence>
<dbReference type="GO" id="GO:0051539">
    <property type="term" value="F:4 iron, 4 sulfur cluster binding"/>
    <property type="evidence" value="ECO:0007669"/>
    <property type="project" value="UniProtKB-KW"/>
</dbReference>
<keyword evidence="6" id="KW-0408">Iron</keyword>
<comment type="caution">
    <text evidence="9">The sequence shown here is derived from an EMBL/GenBank/DDBJ whole genome shotgun (WGS) entry which is preliminary data.</text>
</comment>
<sequence>MRVQTAPQTLYRQIYFKKLQQICWPGIFAVNSKCPFNCWYCSAGNSPDKELGLNEIDRIIEIFKNWGASTIVFTGGEPLLRNDIDELILKYSKDLSFVILTSGYGLDRERARRLKRNGLFAISISLDHYEKEVNDHNRGMDGAFDIALEAIKNAKDAGLYTVIQTVVTDALIQNNSIRRFIDFVEKLDADELFLLEPLCTGRLFDTKRQIFLKEDKINMLKSLHSRSDKTNGTLKIITSSHIEDPEKYGCGAGTQHIYVDTNGELWPCNFLPISPGSILKEPDVVLARFNKYFGKPCSKCILKEYRQEFLNLYNNKLPLSFESIEHILKRRLNDNDKPPEIFR</sequence>
<accession>A0A7V1EHK2</accession>
<dbReference type="SFLD" id="SFLDG01386">
    <property type="entry name" value="main_SPASM_domain-containing"/>
    <property type="match status" value="1"/>
</dbReference>
<evidence type="ECO:0000256" key="5">
    <source>
        <dbReference type="ARBA" id="ARBA00023002"/>
    </source>
</evidence>
<name>A0A7V1EHK2_UNCW3</name>
<dbReference type="InterPro" id="IPR013785">
    <property type="entry name" value="Aldolase_TIM"/>
</dbReference>
<dbReference type="GO" id="GO:0006783">
    <property type="term" value="P:heme biosynthetic process"/>
    <property type="evidence" value="ECO:0007669"/>
    <property type="project" value="TreeGrafter"/>
</dbReference>
<evidence type="ECO:0000256" key="1">
    <source>
        <dbReference type="ARBA" id="ARBA00001966"/>
    </source>
</evidence>
<dbReference type="CDD" id="cd01335">
    <property type="entry name" value="Radical_SAM"/>
    <property type="match status" value="1"/>
</dbReference>
<dbReference type="GO" id="GO:0016491">
    <property type="term" value="F:oxidoreductase activity"/>
    <property type="evidence" value="ECO:0007669"/>
    <property type="project" value="UniProtKB-KW"/>
</dbReference>
<evidence type="ECO:0000259" key="8">
    <source>
        <dbReference type="PROSITE" id="PS51918"/>
    </source>
</evidence>